<dbReference type="PANTHER" id="PTHR42781">
    <property type="entry name" value="SPERMIDINE/PUTRESCINE IMPORT ATP-BINDING PROTEIN POTA"/>
    <property type="match status" value="1"/>
</dbReference>
<accession>A0ABW0NU71</accession>
<dbReference type="InterPro" id="IPR017871">
    <property type="entry name" value="ABC_transporter-like_CS"/>
</dbReference>
<evidence type="ECO:0000256" key="2">
    <source>
        <dbReference type="ARBA" id="ARBA00022741"/>
    </source>
</evidence>
<dbReference type="Gene3D" id="3.40.50.300">
    <property type="entry name" value="P-loop containing nucleotide triphosphate hydrolases"/>
    <property type="match status" value="1"/>
</dbReference>
<keyword evidence="3 5" id="KW-0067">ATP-binding</keyword>
<dbReference type="SUPFAM" id="SSF52540">
    <property type="entry name" value="P-loop containing nucleoside triphosphate hydrolases"/>
    <property type="match status" value="1"/>
</dbReference>
<dbReference type="EMBL" id="JBHSMG010000004">
    <property type="protein sequence ID" value="MFC5503278.1"/>
    <property type="molecule type" value="Genomic_DNA"/>
</dbReference>
<proteinExistence type="predicted"/>
<dbReference type="GO" id="GO:0005524">
    <property type="term" value="F:ATP binding"/>
    <property type="evidence" value="ECO:0007669"/>
    <property type="project" value="UniProtKB-KW"/>
</dbReference>
<dbReference type="InterPro" id="IPR050093">
    <property type="entry name" value="ABC_SmlMolc_Importer"/>
</dbReference>
<feature type="domain" description="ABC transporter" evidence="4">
    <location>
        <begin position="12"/>
        <end position="251"/>
    </location>
</feature>
<evidence type="ECO:0000256" key="3">
    <source>
        <dbReference type="ARBA" id="ARBA00022840"/>
    </source>
</evidence>
<dbReference type="InterPro" id="IPR027417">
    <property type="entry name" value="P-loop_NTPase"/>
</dbReference>
<sequence>MSGVSAALAEGARELAVDLAVDLVAERGELRVAAEFVVGAGRPLALVGPNGAGKTTVLHALAGHVPIVSGGIRLRGGPTGERDLGALVPERRRIGVVFQDFLLFPHLTVADNVAYGVRMTGAGRRSARETVAPWLQRFDLAGLAARYPHELSGGQAQRVALARALAADPEALLLDEPMASLDVEVRDEVRAELSAHLRDFAGPTVIVTHSAADVVALAAEVAVLERGTITQRGTWAELVAAPATDYVRRLTELRGE</sequence>
<name>A0ABW0NU71_9MICO</name>
<dbReference type="PANTHER" id="PTHR42781:SF4">
    <property type="entry name" value="SPERMIDINE_PUTRESCINE IMPORT ATP-BINDING PROTEIN POTA"/>
    <property type="match status" value="1"/>
</dbReference>
<evidence type="ECO:0000256" key="1">
    <source>
        <dbReference type="ARBA" id="ARBA00022448"/>
    </source>
</evidence>
<dbReference type="Pfam" id="PF00005">
    <property type="entry name" value="ABC_tran"/>
    <property type="match status" value="1"/>
</dbReference>
<evidence type="ECO:0000259" key="4">
    <source>
        <dbReference type="PROSITE" id="PS50893"/>
    </source>
</evidence>
<dbReference type="InterPro" id="IPR003439">
    <property type="entry name" value="ABC_transporter-like_ATP-bd"/>
</dbReference>
<organism evidence="5 6">
    <name type="scientific">Lysinimonas soli</name>
    <dbReference type="NCBI Taxonomy" id="1074233"/>
    <lineage>
        <taxon>Bacteria</taxon>
        <taxon>Bacillati</taxon>
        <taxon>Actinomycetota</taxon>
        <taxon>Actinomycetes</taxon>
        <taxon>Micrococcales</taxon>
        <taxon>Microbacteriaceae</taxon>
        <taxon>Lysinimonas</taxon>
    </lineage>
</organism>
<reference evidence="6" key="1">
    <citation type="journal article" date="2019" name="Int. J. Syst. Evol. Microbiol.">
        <title>The Global Catalogue of Microorganisms (GCM) 10K type strain sequencing project: providing services to taxonomists for standard genome sequencing and annotation.</title>
        <authorList>
            <consortium name="The Broad Institute Genomics Platform"/>
            <consortium name="The Broad Institute Genome Sequencing Center for Infectious Disease"/>
            <person name="Wu L."/>
            <person name="Ma J."/>
        </authorList>
    </citation>
    <scope>NUCLEOTIDE SEQUENCE [LARGE SCALE GENOMIC DNA]</scope>
    <source>
        <strain evidence="6">CGMCC 4.6997</strain>
    </source>
</reference>
<dbReference type="PROSITE" id="PS00211">
    <property type="entry name" value="ABC_TRANSPORTER_1"/>
    <property type="match status" value="1"/>
</dbReference>
<gene>
    <name evidence="5" type="ORF">ACFPJ4_13605</name>
</gene>
<evidence type="ECO:0000313" key="6">
    <source>
        <dbReference type="Proteomes" id="UP001596039"/>
    </source>
</evidence>
<evidence type="ECO:0000313" key="5">
    <source>
        <dbReference type="EMBL" id="MFC5503278.1"/>
    </source>
</evidence>
<dbReference type="SMART" id="SM00382">
    <property type="entry name" value="AAA"/>
    <property type="match status" value="1"/>
</dbReference>
<dbReference type="PROSITE" id="PS50893">
    <property type="entry name" value="ABC_TRANSPORTER_2"/>
    <property type="match status" value="1"/>
</dbReference>
<dbReference type="InterPro" id="IPR003593">
    <property type="entry name" value="AAA+_ATPase"/>
</dbReference>
<comment type="caution">
    <text evidence="5">The sequence shown here is derived from an EMBL/GenBank/DDBJ whole genome shotgun (WGS) entry which is preliminary data.</text>
</comment>
<dbReference type="RefSeq" id="WP_386740994.1">
    <property type="nucleotide sequence ID" value="NZ_JBHSMG010000004.1"/>
</dbReference>
<protein>
    <submittedName>
        <fullName evidence="5">ATP-binding cassette domain-containing protein</fullName>
    </submittedName>
</protein>
<keyword evidence="2" id="KW-0547">Nucleotide-binding</keyword>
<keyword evidence="1" id="KW-0813">Transport</keyword>
<dbReference type="Proteomes" id="UP001596039">
    <property type="component" value="Unassembled WGS sequence"/>
</dbReference>
<keyword evidence="6" id="KW-1185">Reference proteome</keyword>